<dbReference type="EnsemblMetazoa" id="PPA45658.1">
    <property type="protein sequence ID" value="PPA45658.1"/>
    <property type="gene ID" value="WBGene00284027"/>
</dbReference>
<evidence type="ECO:0000313" key="1">
    <source>
        <dbReference type="EnsemblMetazoa" id="PPA45658.1"/>
    </source>
</evidence>
<dbReference type="Proteomes" id="UP000005239">
    <property type="component" value="Unassembled WGS sequence"/>
</dbReference>
<protein>
    <submittedName>
        <fullName evidence="1">Uncharacterized protein</fullName>
    </submittedName>
</protein>
<organism evidence="1 2">
    <name type="scientific">Pristionchus pacificus</name>
    <name type="common">Parasitic nematode worm</name>
    <dbReference type="NCBI Taxonomy" id="54126"/>
    <lineage>
        <taxon>Eukaryota</taxon>
        <taxon>Metazoa</taxon>
        <taxon>Ecdysozoa</taxon>
        <taxon>Nematoda</taxon>
        <taxon>Chromadorea</taxon>
        <taxon>Rhabditida</taxon>
        <taxon>Rhabditina</taxon>
        <taxon>Diplogasteromorpha</taxon>
        <taxon>Diplogasteroidea</taxon>
        <taxon>Neodiplogasteridae</taxon>
        <taxon>Pristionchus</taxon>
    </lineage>
</organism>
<keyword evidence="2" id="KW-1185">Reference proteome</keyword>
<evidence type="ECO:0000313" key="2">
    <source>
        <dbReference type="Proteomes" id="UP000005239"/>
    </source>
</evidence>
<reference evidence="2" key="1">
    <citation type="journal article" date="2008" name="Nat. Genet.">
        <title>The Pristionchus pacificus genome provides a unique perspective on nematode lifestyle and parasitism.</title>
        <authorList>
            <person name="Dieterich C."/>
            <person name="Clifton S.W."/>
            <person name="Schuster L.N."/>
            <person name="Chinwalla A."/>
            <person name="Delehaunty K."/>
            <person name="Dinkelacker I."/>
            <person name="Fulton L."/>
            <person name="Fulton R."/>
            <person name="Godfrey J."/>
            <person name="Minx P."/>
            <person name="Mitreva M."/>
            <person name="Roeseler W."/>
            <person name="Tian H."/>
            <person name="Witte H."/>
            <person name="Yang S.P."/>
            <person name="Wilson R.K."/>
            <person name="Sommer R.J."/>
        </authorList>
    </citation>
    <scope>NUCLEOTIDE SEQUENCE [LARGE SCALE GENOMIC DNA]</scope>
    <source>
        <strain evidence="2">PS312</strain>
    </source>
</reference>
<sequence>MGGVNSHETSKESLICAAKEKDNAKKSDAKRPKTAHCRLTPCARSISVFTGEKLALPVINVQSSLAISGECTTTLHIGPNISILYENITREILGWIVRGKFKPASQVAIKSNKAQNNEKNHGLNGIVASQPSSGMSKLELHSSCVVLIMVHPQKLTASMTARGFLNSNARFCSAVINPTDSTFLRKIRRIIENRISRVQGRAL</sequence>
<reference evidence="1" key="2">
    <citation type="submission" date="2022-06" db="UniProtKB">
        <authorList>
            <consortium name="EnsemblMetazoa"/>
        </authorList>
    </citation>
    <scope>IDENTIFICATION</scope>
    <source>
        <strain evidence="1">PS312</strain>
    </source>
</reference>
<name>A0A2A6CPF2_PRIPA</name>
<proteinExistence type="predicted"/>
<gene>
    <name evidence="1" type="primary">WBGene00284027</name>
</gene>
<accession>A0A8R1Z6N4</accession>
<dbReference type="AlphaFoldDB" id="A0A2A6CPF2"/>
<accession>A0A2A6CPF2</accession>